<sequence>MPEGPDDTVRIIPAHAPVGQGVHALSPAAPIAGSARSRGILVALILLLVVVLGGSITAWVIFAGPRPETTAAATSTGSWSPQPNAAAIAVPAEPIGIPGVVQAGLSNAPVQRSLSSRVIVPVLDEQSLLAHAAPIARLFRLRENPLVFILDFPSLDEQGAAMNRLAALVEKAGQPRDRVLDDAALARAISEAGDTAATYYYGHNYRASDIDRFFALAWRDRVTLTPGEEWLRLQHATARELVGDVDFAVLSIPGVERRVDASMRAAILHHEIGHGHFFTRPSFAAHVNRVWREVFTEAERASFRRFLSSEGYDAQLEEVMVNETMAFVAFTPDRRFFNAGMVAMDDGRLQVLRAAFLSAF</sequence>
<gene>
    <name evidence="2" type="ORF">GXW79_09925</name>
</gene>
<protein>
    <submittedName>
        <fullName evidence="2">Uncharacterized protein</fullName>
    </submittedName>
</protein>
<reference evidence="2" key="2">
    <citation type="journal article" date="2021" name="Syst. Appl. Microbiol.">
        <title>Roseomonas hellenica sp. nov., isolated from roots of wild-growing Alkanna tinctoria.</title>
        <authorList>
            <person name="Rat A."/>
            <person name="Naranjo H.D."/>
            <person name="Lebbe L."/>
            <person name="Cnockaert M."/>
            <person name="Krigas N."/>
            <person name="Grigoriadou K."/>
            <person name="Maloupa E."/>
            <person name="Willems A."/>
        </authorList>
    </citation>
    <scope>NUCLEOTIDE SEQUENCE</scope>
    <source>
        <strain evidence="2">LMG 28251</strain>
    </source>
</reference>
<proteinExistence type="predicted"/>
<evidence type="ECO:0000313" key="2">
    <source>
        <dbReference type="EMBL" id="MBR0655401.1"/>
    </source>
</evidence>
<name>A0AAF1K2U1_9PROT</name>
<evidence type="ECO:0000256" key="1">
    <source>
        <dbReference type="SAM" id="Phobius"/>
    </source>
</evidence>
<keyword evidence="1" id="KW-0472">Membrane</keyword>
<dbReference type="EMBL" id="JAAEDH010000009">
    <property type="protein sequence ID" value="MBR0655401.1"/>
    <property type="molecule type" value="Genomic_DNA"/>
</dbReference>
<dbReference type="AlphaFoldDB" id="A0AAF1K2U1"/>
<dbReference type="Proteomes" id="UP001196068">
    <property type="component" value="Unassembled WGS sequence"/>
</dbReference>
<keyword evidence="1" id="KW-1133">Transmembrane helix</keyword>
<reference evidence="2" key="1">
    <citation type="submission" date="2020-01" db="EMBL/GenBank/DDBJ databases">
        <authorList>
            <person name="Rat A."/>
        </authorList>
    </citation>
    <scope>NUCLEOTIDE SEQUENCE</scope>
    <source>
        <strain evidence="2">LMG 28251</strain>
    </source>
</reference>
<evidence type="ECO:0000313" key="3">
    <source>
        <dbReference type="Proteomes" id="UP001196068"/>
    </source>
</evidence>
<feature type="transmembrane region" description="Helical" evidence="1">
    <location>
        <begin position="40"/>
        <end position="62"/>
    </location>
</feature>
<keyword evidence="3" id="KW-1185">Reference proteome</keyword>
<dbReference type="RefSeq" id="WP_211874228.1">
    <property type="nucleotide sequence ID" value="NZ_JAAEDH010000009.1"/>
</dbReference>
<accession>A0AAF1K2U1</accession>
<keyword evidence="1" id="KW-0812">Transmembrane</keyword>
<organism evidence="2 3">
    <name type="scientific">Plastoroseomonas arctica</name>
    <dbReference type="NCBI Taxonomy" id="1509237"/>
    <lineage>
        <taxon>Bacteria</taxon>
        <taxon>Pseudomonadati</taxon>
        <taxon>Pseudomonadota</taxon>
        <taxon>Alphaproteobacteria</taxon>
        <taxon>Acetobacterales</taxon>
        <taxon>Acetobacteraceae</taxon>
        <taxon>Plastoroseomonas</taxon>
    </lineage>
</organism>
<comment type="caution">
    <text evidence="2">The sequence shown here is derived from an EMBL/GenBank/DDBJ whole genome shotgun (WGS) entry which is preliminary data.</text>
</comment>